<sequence length="271" mass="28801">MKKAICLLAPLLLSACGGGGGGAAAPAPVAQQAPAAFVPVSAESCDKNAWPAMAVGDYAITNNLWGKGTISDFTQCISAASVGTVENGKPVQSGVTAKWNWAWPNSDFTVKSYAEILYRPQGQPLSPIPFSGLGALTVRHDVTIDATGDYNLTYDMWVDATKSAGQWPHKAEIMIKLLGTWKDSPVVDTLTVDGVTYDVCVDNSTSRQWIFLSFASQTPMPKATIRVKPFVDYLLAKGYLASTDYLSTIEFGSELVKGSGSATVNAYSVSR</sequence>
<dbReference type="Proteomes" id="UP001206126">
    <property type="component" value="Unassembled WGS sequence"/>
</dbReference>
<dbReference type="EMBL" id="JANUHB010000004">
    <property type="protein sequence ID" value="MCS0809594.1"/>
    <property type="molecule type" value="Genomic_DNA"/>
</dbReference>
<keyword evidence="2" id="KW-0378">Hydrolase</keyword>
<evidence type="ECO:0000256" key="2">
    <source>
        <dbReference type="RuleBase" id="RU361163"/>
    </source>
</evidence>
<reference evidence="4 5" key="1">
    <citation type="submission" date="2022-08" db="EMBL/GenBank/DDBJ databases">
        <title>Reclassification of Massilia species as members of the genera Telluria, Duganella, Pseudoduganella, Mokoshia gen. nov. and Zemynaea gen. nov. using orthogonal and non-orthogonal genome-based approaches.</title>
        <authorList>
            <person name="Bowman J.P."/>
        </authorList>
    </citation>
    <scope>NUCLEOTIDE SEQUENCE [LARGE SCALE GENOMIC DNA]</scope>
    <source>
        <strain evidence="4 5">JCM 31605</strain>
    </source>
</reference>
<dbReference type="PANTHER" id="PTHR34002:SF9">
    <property type="entry name" value="XYLOGLUCAN-SPECIFIC ENDO-BETA-1,4-GLUCANASE A"/>
    <property type="match status" value="1"/>
</dbReference>
<keyword evidence="5" id="KW-1185">Reference proteome</keyword>
<name>A0ABT2DEI0_9BURK</name>
<feature type="chain" id="PRO_5045410868" evidence="3">
    <location>
        <begin position="20"/>
        <end position="271"/>
    </location>
</feature>
<keyword evidence="2" id="KW-0119">Carbohydrate metabolism</keyword>
<dbReference type="InterPro" id="IPR013319">
    <property type="entry name" value="GH11/12"/>
</dbReference>
<evidence type="ECO:0000313" key="5">
    <source>
        <dbReference type="Proteomes" id="UP001206126"/>
    </source>
</evidence>
<keyword evidence="3" id="KW-0732">Signal</keyword>
<evidence type="ECO:0000256" key="1">
    <source>
        <dbReference type="ARBA" id="ARBA00005519"/>
    </source>
</evidence>
<dbReference type="SUPFAM" id="SSF49899">
    <property type="entry name" value="Concanavalin A-like lectins/glucanases"/>
    <property type="match status" value="1"/>
</dbReference>
<dbReference type="Pfam" id="PF01670">
    <property type="entry name" value="Glyco_hydro_12"/>
    <property type="match status" value="1"/>
</dbReference>
<proteinExistence type="inferred from homology"/>
<evidence type="ECO:0000256" key="3">
    <source>
        <dbReference type="SAM" id="SignalP"/>
    </source>
</evidence>
<dbReference type="PANTHER" id="PTHR34002">
    <property type="entry name" value="BLR1656 PROTEIN"/>
    <property type="match status" value="1"/>
</dbReference>
<dbReference type="RefSeq" id="WP_258823418.1">
    <property type="nucleotide sequence ID" value="NZ_JANUHB010000004.1"/>
</dbReference>
<comment type="caution">
    <text evidence="4">The sequence shown here is derived from an EMBL/GenBank/DDBJ whole genome shotgun (WGS) entry which is preliminary data.</text>
</comment>
<dbReference type="InterPro" id="IPR002594">
    <property type="entry name" value="GH12"/>
</dbReference>
<dbReference type="PROSITE" id="PS51257">
    <property type="entry name" value="PROKAR_LIPOPROTEIN"/>
    <property type="match status" value="1"/>
</dbReference>
<protein>
    <submittedName>
        <fullName evidence="4">Uncharacterized protein</fullName>
    </submittedName>
</protein>
<dbReference type="Gene3D" id="2.60.120.180">
    <property type="match status" value="1"/>
</dbReference>
<feature type="signal peptide" evidence="3">
    <location>
        <begin position="1"/>
        <end position="19"/>
    </location>
</feature>
<dbReference type="InterPro" id="IPR013320">
    <property type="entry name" value="ConA-like_dom_sf"/>
</dbReference>
<evidence type="ECO:0000313" key="4">
    <source>
        <dbReference type="EMBL" id="MCS0809594.1"/>
    </source>
</evidence>
<accession>A0ABT2DEI0</accession>
<comment type="similarity">
    <text evidence="1 2">Belongs to the glycosyl hydrolase 12 (cellulase H) family.</text>
</comment>
<keyword evidence="2" id="KW-0624">Polysaccharide degradation</keyword>
<keyword evidence="2" id="KW-0326">Glycosidase</keyword>
<organism evidence="4 5">
    <name type="scientific">Massilia agilis</name>
    <dbReference type="NCBI Taxonomy" id="1811226"/>
    <lineage>
        <taxon>Bacteria</taxon>
        <taxon>Pseudomonadati</taxon>
        <taxon>Pseudomonadota</taxon>
        <taxon>Betaproteobacteria</taxon>
        <taxon>Burkholderiales</taxon>
        <taxon>Oxalobacteraceae</taxon>
        <taxon>Telluria group</taxon>
        <taxon>Massilia</taxon>
    </lineage>
</organism>
<gene>
    <name evidence="4" type="ORF">NX774_16850</name>
</gene>